<reference evidence="1" key="1">
    <citation type="journal article" date="2020" name="mSystems">
        <title>Genome- and Community-Level Interaction Insights into Carbon Utilization and Element Cycling Functions of Hydrothermarchaeota in Hydrothermal Sediment.</title>
        <authorList>
            <person name="Zhou Z."/>
            <person name="Liu Y."/>
            <person name="Xu W."/>
            <person name="Pan J."/>
            <person name="Luo Z.H."/>
            <person name="Li M."/>
        </authorList>
    </citation>
    <scope>NUCLEOTIDE SEQUENCE [LARGE SCALE GENOMIC DNA]</scope>
    <source>
        <strain evidence="1">SpSt-618</strain>
    </source>
</reference>
<evidence type="ECO:0000313" key="1">
    <source>
        <dbReference type="EMBL" id="HGN37315.1"/>
    </source>
</evidence>
<sequence>MNAVRNIIYEGASRVSPGLLEALNLVCTTNTGRDCIDLLFNGPETLRRILLGFIGNAIAVRIVIKTIFLKPIERHFNTDSEALATLFFEDIEMFKEFINSIIQPLSLQAY</sequence>
<organism evidence="1">
    <name type="scientific">Ignisphaera aggregans</name>
    <dbReference type="NCBI Taxonomy" id="334771"/>
    <lineage>
        <taxon>Archaea</taxon>
        <taxon>Thermoproteota</taxon>
        <taxon>Thermoprotei</taxon>
        <taxon>Desulfurococcales</taxon>
        <taxon>Desulfurococcaceae</taxon>
        <taxon>Ignisphaera</taxon>
    </lineage>
</organism>
<gene>
    <name evidence="1" type="ORF">ENT87_07205</name>
</gene>
<accession>A0A7J3I9R0</accession>
<comment type="caution">
    <text evidence="1">The sequence shown here is derived from an EMBL/GenBank/DDBJ whole genome shotgun (WGS) entry which is preliminary data.</text>
</comment>
<dbReference type="AlphaFoldDB" id="A0A7J3I9R0"/>
<protein>
    <submittedName>
        <fullName evidence="1">Uncharacterized protein</fullName>
    </submittedName>
</protein>
<proteinExistence type="predicted"/>
<name>A0A7J3I9R0_9CREN</name>
<dbReference type="EMBL" id="DTAI01000215">
    <property type="protein sequence ID" value="HGN37315.1"/>
    <property type="molecule type" value="Genomic_DNA"/>
</dbReference>